<reference evidence="2" key="2">
    <citation type="submission" date="2020-08" db="EMBL/GenBank/DDBJ databases">
        <authorList>
            <person name="Lai Q."/>
        </authorList>
    </citation>
    <scope>NUCLEOTIDE SEQUENCE</scope>
    <source>
        <strain evidence="2">S27-2</strain>
    </source>
</reference>
<evidence type="ECO:0000313" key="2">
    <source>
        <dbReference type="EMBL" id="MBC3765812.1"/>
    </source>
</evidence>
<dbReference type="Gene3D" id="3.40.30.10">
    <property type="entry name" value="Glutaredoxin"/>
    <property type="match status" value="1"/>
</dbReference>
<dbReference type="AlphaFoldDB" id="A0A8J6ITU8"/>
<dbReference type="SUPFAM" id="SSF52833">
    <property type="entry name" value="Thioredoxin-like"/>
    <property type="match status" value="1"/>
</dbReference>
<keyword evidence="3" id="KW-1185">Reference proteome</keyword>
<dbReference type="CDD" id="cd03024">
    <property type="entry name" value="DsbA_FrnE"/>
    <property type="match status" value="1"/>
</dbReference>
<dbReference type="PANTHER" id="PTHR13887">
    <property type="entry name" value="GLUTATHIONE S-TRANSFERASE KAPPA"/>
    <property type="match status" value="1"/>
</dbReference>
<dbReference type="Proteomes" id="UP000601768">
    <property type="component" value="Unassembled WGS sequence"/>
</dbReference>
<gene>
    <name evidence="2" type="ORF">H8B19_07980</name>
</gene>
<dbReference type="PANTHER" id="PTHR13887:SF41">
    <property type="entry name" value="THIOREDOXIN SUPERFAMILY PROTEIN"/>
    <property type="match status" value="1"/>
</dbReference>
<comment type="caution">
    <text evidence="2">The sequence shown here is derived from an EMBL/GenBank/DDBJ whole genome shotgun (WGS) entry which is preliminary data.</text>
</comment>
<dbReference type="GO" id="GO:0016491">
    <property type="term" value="F:oxidoreductase activity"/>
    <property type="evidence" value="ECO:0007669"/>
    <property type="project" value="InterPro"/>
</dbReference>
<protein>
    <submittedName>
        <fullName evidence="2">DsbA family oxidoreductase</fullName>
    </submittedName>
</protein>
<dbReference type="Pfam" id="PF01323">
    <property type="entry name" value="DSBA"/>
    <property type="match status" value="1"/>
</dbReference>
<sequence>MLRIDIIGDINCPWCALGLTSLNKAIEQIADDIELDIHSQPFELNAALPAEGVGLKQYLQQQYGMSDAQFESSHQMLAERGRALGFNFAKRERLWNTFNCHRLIFWAGEQYGQGQQLALLRELTQAYQGEALDISQPEVLLNAVQKAGLDSERAAQILASDEYSVEVRKAQKQWRDAGVSSVPTVVINGRHALSGAQPTETYVAALRDLASQQ</sequence>
<dbReference type="RefSeq" id="WP_186506279.1">
    <property type="nucleotide sequence ID" value="NZ_JACNEP010000005.1"/>
</dbReference>
<proteinExistence type="predicted"/>
<evidence type="ECO:0000259" key="1">
    <source>
        <dbReference type="Pfam" id="PF01323"/>
    </source>
</evidence>
<feature type="domain" description="DSBA-like thioredoxin" evidence="1">
    <location>
        <begin position="4"/>
        <end position="206"/>
    </location>
</feature>
<organism evidence="2 3">
    <name type="scientific">Neptunicella marina</name>
    <dbReference type="NCBI Taxonomy" id="2125989"/>
    <lineage>
        <taxon>Bacteria</taxon>
        <taxon>Pseudomonadati</taxon>
        <taxon>Pseudomonadota</taxon>
        <taxon>Gammaproteobacteria</taxon>
        <taxon>Alteromonadales</taxon>
        <taxon>Alteromonadaceae</taxon>
        <taxon>Neptunicella</taxon>
    </lineage>
</organism>
<reference evidence="2" key="1">
    <citation type="journal article" date="2018" name="Int. J. Syst. Evol. Microbiol.">
        <title>Neptunicella marina gen. nov., sp. nov., isolated from surface seawater.</title>
        <authorList>
            <person name="Liu X."/>
            <person name="Lai Q."/>
            <person name="Du Y."/>
            <person name="Zhang X."/>
            <person name="Liu Z."/>
            <person name="Sun F."/>
            <person name="Shao Z."/>
        </authorList>
    </citation>
    <scope>NUCLEOTIDE SEQUENCE</scope>
    <source>
        <strain evidence="2">S27-2</strain>
    </source>
</reference>
<name>A0A8J6ITU8_9ALTE</name>
<evidence type="ECO:0000313" key="3">
    <source>
        <dbReference type="Proteomes" id="UP000601768"/>
    </source>
</evidence>
<accession>A0A8J6ITU8</accession>
<dbReference type="EMBL" id="JACNEP010000005">
    <property type="protein sequence ID" value="MBC3765812.1"/>
    <property type="molecule type" value="Genomic_DNA"/>
</dbReference>
<dbReference type="InterPro" id="IPR001853">
    <property type="entry name" value="DSBA-like_thioredoxin_dom"/>
</dbReference>
<dbReference type="InterPro" id="IPR036249">
    <property type="entry name" value="Thioredoxin-like_sf"/>
</dbReference>